<comment type="caution">
    <text evidence="2">The sequence shown here is derived from an EMBL/GenBank/DDBJ whole genome shotgun (WGS) entry which is preliminary data.</text>
</comment>
<proteinExistence type="predicted"/>
<dbReference type="OrthoDB" id="5979581at2759"/>
<evidence type="ECO:0000313" key="1">
    <source>
        <dbReference type="EMBL" id="KAA6353546.1"/>
    </source>
</evidence>
<organism evidence="2 3">
    <name type="scientific">Streblomastix strix</name>
    <dbReference type="NCBI Taxonomy" id="222440"/>
    <lineage>
        <taxon>Eukaryota</taxon>
        <taxon>Metamonada</taxon>
        <taxon>Preaxostyla</taxon>
        <taxon>Oxymonadida</taxon>
        <taxon>Streblomastigidae</taxon>
        <taxon>Streblomastix</taxon>
    </lineage>
</organism>
<protein>
    <recommendedName>
        <fullName evidence="4">Protein kinase domain-containing protein</fullName>
    </recommendedName>
</protein>
<dbReference type="EMBL" id="SNRW01003440">
    <property type="protein sequence ID" value="KAA6389831.1"/>
    <property type="molecule type" value="Genomic_DNA"/>
</dbReference>
<gene>
    <name evidence="2" type="ORF">EZS28_014643</name>
    <name evidence="1" type="ORF">EZS28_050927</name>
</gene>
<evidence type="ECO:0000313" key="3">
    <source>
        <dbReference type="Proteomes" id="UP000324800"/>
    </source>
</evidence>
<name>A0A5J4W4G4_9EUKA</name>
<evidence type="ECO:0000313" key="2">
    <source>
        <dbReference type="EMBL" id="KAA6389831.1"/>
    </source>
</evidence>
<reference evidence="2 3" key="1">
    <citation type="submission" date="2019-03" db="EMBL/GenBank/DDBJ databases">
        <title>Single cell metagenomics reveals metabolic interactions within the superorganism composed of flagellate Streblomastix strix and complex community of Bacteroidetes bacteria on its surface.</title>
        <authorList>
            <person name="Treitli S.C."/>
            <person name="Kolisko M."/>
            <person name="Husnik F."/>
            <person name="Keeling P."/>
            <person name="Hampl V."/>
        </authorList>
    </citation>
    <scope>NUCLEOTIDE SEQUENCE [LARGE SCALE GENOMIC DNA]</scope>
    <source>
        <strain evidence="2">ST1C</strain>
    </source>
</reference>
<dbReference type="AlphaFoldDB" id="A0A5J4W4G4"/>
<dbReference type="Proteomes" id="UP000324800">
    <property type="component" value="Unassembled WGS sequence"/>
</dbReference>
<sequence>MTEEDNPFVVGDVINDSYKLIKCISQGTDQMIFGALNKSMKQIAIKLEKDSGDQTSQIQITFLNSITMVYI</sequence>
<dbReference type="EMBL" id="SNRW01037911">
    <property type="protein sequence ID" value="KAA6353546.1"/>
    <property type="molecule type" value="Genomic_DNA"/>
</dbReference>
<evidence type="ECO:0008006" key="4">
    <source>
        <dbReference type="Google" id="ProtNLM"/>
    </source>
</evidence>
<accession>A0A5J4W4G4</accession>